<keyword evidence="2" id="KW-1185">Reference proteome</keyword>
<comment type="caution">
    <text evidence="1">The sequence shown here is derived from an EMBL/GenBank/DDBJ whole genome shotgun (WGS) entry which is preliminary data.</text>
</comment>
<accession>A0A9N9AGL5</accession>
<dbReference type="OrthoDB" id="2438274at2759"/>
<sequence length="152" mass="17663">MKPIEPEETRNSVQSYTERVMPRNNVQECNSFSNGWKKENSTSQATLGLSSEKLGISDYDNSIDSYIEKRQNLLITCIFPVARRALLFPQNGTLEEFRRLAEKRFKITLTPAAYKTFDGFIIDLVDQEDWNVALWEATRNKEAIVKRVEVYF</sequence>
<dbReference type="Proteomes" id="UP000789831">
    <property type="component" value="Unassembled WGS sequence"/>
</dbReference>
<evidence type="ECO:0000313" key="2">
    <source>
        <dbReference type="Proteomes" id="UP000789831"/>
    </source>
</evidence>
<name>A0A9N9AGL5_9GLOM</name>
<proteinExistence type="predicted"/>
<dbReference type="AlphaFoldDB" id="A0A9N9AGL5"/>
<protein>
    <submittedName>
        <fullName evidence="1">8632_t:CDS:1</fullName>
    </submittedName>
</protein>
<dbReference type="EMBL" id="CAJVPL010000784">
    <property type="protein sequence ID" value="CAG8529360.1"/>
    <property type="molecule type" value="Genomic_DNA"/>
</dbReference>
<organism evidence="1 2">
    <name type="scientific">Ambispora gerdemannii</name>
    <dbReference type="NCBI Taxonomy" id="144530"/>
    <lineage>
        <taxon>Eukaryota</taxon>
        <taxon>Fungi</taxon>
        <taxon>Fungi incertae sedis</taxon>
        <taxon>Mucoromycota</taxon>
        <taxon>Glomeromycotina</taxon>
        <taxon>Glomeromycetes</taxon>
        <taxon>Archaeosporales</taxon>
        <taxon>Ambisporaceae</taxon>
        <taxon>Ambispora</taxon>
    </lineage>
</organism>
<feature type="non-terminal residue" evidence="1">
    <location>
        <position position="152"/>
    </location>
</feature>
<gene>
    <name evidence="1" type="ORF">AGERDE_LOCUS5634</name>
</gene>
<reference evidence="1" key="1">
    <citation type="submission" date="2021-06" db="EMBL/GenBank/DDBJ databases">
        <authorList>
            <person name="Kallberg Y."/>
            <person name="Tangrot J."/>
            <person name="Rosling A."/>
        </authorList>
    </citation>
    <scope>NUCLEOTIDE SEQUENCE</scope>
    <source>
        <strain evidence="1">MT106</strain>
    </source>
</reference>
<evidence type="ECO:0000313" key="1">
    <source>
        <dbReference type="EMBL" id="CAG8529360.1"/>
    </source>
</evidence>